<accession>A0AAE3XMQ4</accession>
<dbReference type="RefSeq" id="WP_309938314.1">
    <property type="nucleotide sequence ID" value="NZ_AP025305.1"/>
</dbReference>
<keyword evidence="2" id="KW-1185">Reference proteome</keyword>
<dbReference type="AlphaFoldDB" id="A0AAE3XMQ4"/>
<dbReference type="EMBL" id="JAVDQD010000002">
    <property type="protein sequence ID" value="MDR6238808.1"/>
    <property type="molecule type" value="Genomic_DNA"/>
</dbReference>
<evidence type="ECO:0000313" key="1">
    <source>
        <dbReference type="EMBL" id="MDR6238808.1"/>
    </source>
</evidence>
<dbReference type="Proteomes" id="UP001185092">
    <property type="component" value="Unassembled WGS sequence"/>
</dbReference>
<evidence type="ECO:0000313" key="2">
    <source>
        <dbReference type="Proteomes" id="UP001185092"/>
    </source>
</evidence>
<reference evidence="1" key="1">
    <citation type="submission" date="2023-07" db="EMBL/GenBank/DDBJ databases">
        <title>Genomic Encyclopedia of Type Strains, Phase IV (KMG-IV): sequencing the most valuable type-strain genomes for metagenomic binning, comparative biology and taxonomic classification.</title>
        <authorList>
            <person name="Goeker M."/>
        </authorList>
    </citation>
    <scope>NUCLEOTIDE SEQUENCE</scope>
    <source>
        <strain evidence="1">DSM 26174</strain>
    </source>
</reference>
<sequence>MRKAFKLVLDFDDYFIRLRNYYDLVENRESASNNYGGCLVHMALQFGVGLKTRIAKEWTINWSKH</sequence>
<name>A0AAE3XMQ4_9BACT</name>
<gene>
    <name evidence="1" type="ORF">HNQ88_001845</name>
</gene>
<protein>
    <submittedName>
        <fullName evidence="1">Uncharacterized protein</fullName>
    </submittedName>
</protein>
<comment type="caution">
    <text evidence="1">The sequence shown here is derived from an EMBL/GenBank/DDBJ whole genome shotgun (WGS) entry which is preliminary data.</text>
</comment>
<organism evidence="1 2">
    <name type="scientific">Aureibacter tunicatorum</name>
    <dbReference type="NCBI Taxonomy" id="866807"/>
    <lineage>
        <taxon>Bacteria</taxon>
        <taxon>Pseudomonadati</taxon>
        <taxon>Bacteroidota</taxon>
        <taxon>Cytophagia</taxon>
        <taxon>Cytophagales</taxon>
        <taxon>Persicobacteraceae</taxon>
        <taxon>Aureibacter</taxon>
    </lineage>
</organism>
<proteinExistence type="predicted"/>